<sequence>MRRRTSLVTALAATALLAAGCGLTDDGPRPGAAAEVDGQTLELDKVDSAVEDYCGLLAGEEGAPSYAKAVVRSQLAWNWAQAVAVDELAPRYGVDVPSGVESAVVERSWGVSREDDEFESFEWLTWIGQRLDQPLAAIGTQAQIDAGQTPTAEGAQAAGYEVVDAWLEEHGVELNPVFGERDAKEGAFLGDDLSVAVSGVAKQGDQLGKPVASEAEATERLSALPASEVCGAPVEAPAQPVG</sequence>
<gene>
    <name evidence="2" type="ORF">BJ993_003361</name>
</gene>
<evidence type="ECO:0000313" key="3">
    <source>
        <dbReference type="Proteomes" id="UP000562045"/>
    </source>
</evidence>
<comment type="caution">
    <text evidence="2">The sequence shown here is derived from an EMBL/GenBank/DDBJ whole genome shotgun (WGS) entry which is preliminary data.</text>
</comment>
<evidence type="ECO:0000313" key="2">
    <source>
        <dbReference type="EMBL" id="NYI46281.1"/>
    </source>
</evidence>
<feature type="signal peptide" evidence="1">
    <location>
        <begin position="1"/>
        <end position="24"/>
    </location>
</feature>
<dbReference type="Proteomes" id="UP000562045">
    <property type="component" value="Unassembled WGS sequence"/>
</dbReference>
<feature type="chain" id="PRO_5031385417" description="Lipoprotein" evidence="1">
    <location>
        <begin position="25"/>
        <end position="242"/>
    </location>
</feature>
<reference evidence="2 3" key="1">
    <citation type="submission" date="2020-07" db="EMBL/GenBank/DDBJ databases">
        <title>Sequencing the genomes of 1000 actinobacteria strains.</title>
        <authorList>
            <person name="Klenk H.-P."/>
        </authorList>
    </citation>
    <scope>NUCLEOTIDE SEQUENCE [LARGE SCALE GENOMIC DNA]</scope>
    <source>
        <strain evidence="2 3">DSM 15131</strain>
    </source>
</reference>
<dbReference type="AlphaFoldDB" id="A0A7Y9ZK25"/>
<keyword evidence="1" id="KW-0732">Signal</keyword>
<organism evidence="2 3">
    <name type="scientific">Nocardioides aromaticivorans</name>
    <dbReference type="NCBI Taxonomy" id="200618"/>
    <lineage>
        <taxon>Bacteria</taxon>
        <taxon>Bacillati</taxon>
        <taxon>Actinomycetota</taxon>
        <taxon>Actinomycetes</taxon>
        <taxon>Propionibacteriales</taxon>
        <taxon>Nocardioidaceae</taxon>
        <taxon>Nocardioides</taxon>
    </lineage>
</organism>
<name>A0A7Y9ZK25_9ACTN</name>
<evidence type="ECO:0000256" key="1">
    <source>
        <dbReference type="SAM" id="SignalP"/>
    </source>
</evidence>
<dbReference type="PROSITE" id="PS51257">
    <property type="entry name" value="PROKAR_LIPOPROTEIN"/>
    <property type="match status" value="1"/>
</dbReference>
<accession>A0A7Y9ZK25</accession>
<protein>
    <recommendedName>
        <fullName evidence="4">Lipoprotein</fullName>
    </recommendedName>
</protein>
<dbReference type="EMBL" id="JACBZM010000001">
    <property type="protein sequence ID" value="NYI46281.1"/>
    <property type="molecule type" value="Genomic_DNA"/>
</dbReference>
<dbReference type="RefSeq" id="WP_179650111.1">
    <property type="nucleotide sequence ID" value="NZ_JACBZM010000001.1"/>
</dbReference>
<evidence type="ECO:0008006" key="4">
    <source>
        <dbReference type="Google" id="ProtNLM"/>
    </source>
</evidence>
<proteinExistence type="predicted"/>